<dbReference type="AlphaFoldDB" id="E9DFE6"/>
<feature type="compositionally biased region" description="Gly residues" evidence="1">
    <location>
        <begin position="143"/>
        <end position="152"/>
    </location>
</feature>
<organism evidence="3">
    <name type="scientific">Coccidioides posadasii (strain RMSCC 757 / Silveira)</name>
    <name type="common">Valley fever fungus</name>
    <dbReference type="NCBI Taxonomy" id="443226"/>
    <lineage>
        <taxon>Eukaryota</taxon>
        <taxon>Fungi</taxon>
        <taxon>Dikarya</taxon>
        <taxon>Ascomycota</taxon>
        <taxon>Pezizomycotina</taxon>
        <taxon>Eurotiomycetes</taxon>
        <taxon>Eurotiomycetidae</taxon>
        <taxon>Onygenales</taxon>
        <taxon>Onygenaceae</taxon>
        <taxon>Coccidioides</taxon>
    </lineage>
</organism>
<protein>
    <submittedName>
        <fullName evidence="2">Predicted protein</fullName>
    </submittedName>
</protein>
<name>E9DFE6_COCPS</name>
<proteinExistence type="predicted"/>
<reference evidence="3" key="1">
    <citation type="journal article" date="2010" name="Genome Res.">
        <title>Population genomic sequencing of Coccidioides fungi reveals recent hybridization and transposon control.</title>
        <authorList>
            <person name="Neafsey D.E."/>
            <person name="Barker B.M."/>
            <person name="Sharpton T.J."/>
            <person name="Stajich J.E."/>
            <person name="Park D.J."/>
            <person name="Whiston E."/>
            <person name="Hung C.-Y."/>
            <person name="McMahan C."/>
            <person name="White J."/>
            <person name="Sykes S."/>
            <person name="Heiman D."/>
            <person name="Young S."/>
            <person name="Zeng Q."/>
            <person name="Abouelleil A."/>
            <person name="Aftuck L."/>
            <person name="Bessette D."/>
            <person name="Brown A."/>
            <person name="FitzGerald M."/>
            <person name="Lui A."/>
            <person name="Macdonald J.P."/>
            <person name="Priest M."/>
            <person name="Orbach M.J."/>
            <person name="Galgiani J.N."/>
            <person name="Kirkland T.N."/>
            <person name="Cole G.T."/>
            <person name="Birren B.W."/>
            <person name="Henn M.R."/>
            <person name="Taylor J.W."/>
            <person name="Rounsley S.D."/>
        </authorList>
    </citation>
    <scope>NUCLEOTIDE SEQUENCE [LARGE SCALE GENOMIC DNA]</scope>
    <source>
        <strain evidence="3">RMSCC 757 / Silveira</strain>
    </source>
</reference>
<feature type="region of interest" description="Disordered" evidence="1">
    <location>
        <begin position="128"/>
        <end position="167"/>
    </location>
</feature>
<evidence type="ECO:0000256" key="1">
    <source>
        <dbReference type="SAM" id="MobiDB-lite"/>
    </source>
</evidence>
<feature type="compositionally biased region" description="Basic and acidic residues" evidence="1">
    <location>
        <begin position="132"/>
        <end position="142"/>
    </location>
</feature>
<reference evidence="3" key="2">
    <citation type="submission" date="2010-03" db="EMBL/GenBank/DDBJ databases">
        <title>The genome sequence of Coccidioides posadasii strain Silveira.</title>
        <authorList>
            <consortium name="The Broad Institute Genome Sequencing Center for Infectious Disease"/>
            <person name="Neafsey D."/>
            <person name="Orbach M."/>
            <person name="Henn M.R."/>
            <person name="Cole G.T."/>
            <person name="Galgiani J."/>
            <person name="Gardner M.J."/>
            <person name="Kirkland T.N."/>
            <person name="Taylor J.W."/>
            <person name="Young S.K."/>
            <person name="Zeng Q."/>
            <person name="Koehrsen M."/>
            <person name="Alvarado L."/>
            <person name="Berlin A."/>
            <person name="Borenstein D."/>
            <person name="Chapman S.B."/>
            <person name="Chen Z."/>
            <person name="Engels R."/>
            <person name="Freedman E."/>
            <person name="Gellesch M."/>
            <person name="Goldberg J."/>
            <person name="Griggs A."/>
            <person name="Gujja S."/>
            <person name="Heilman E."/>
            <person name="Heiman D."/>
            <person name="Howarth C."/>
            <person name="Jen D."/>
            <person name="Larson L."/>
            <person name="Mehta T."/>
            <person name="Neiman D."/>
            <person name="Park D."/>
            <person name="Pearson M."/>
            <person name="Richards J."/>
            <person name="Roberts A."/>
            <person name="Saif S."/>
            <person name="Shea T."/>
            <person name="Shenoy N."/>
            <person name="Sisk P."/>
            <person name="Stolte C."/>
            <person name="Sykes S."/>
            <person name="Walk T."/>
            <person name="White J."/>
            <person name="Yandava C."/>
            <person name="Haas B."/>
            <person name="Nusbaum C."/>
            <person name="Birren B."/>
        </authorList>
    </citation>
    <scope>NUCLEOTIDE SEQUENCE [LARGE SCALE GENOMIC DNA]</scope>
    <source>
        <strain evidence="3">RMSCC 757 / Silveira</strain>
    </source>
</reference>
<dbReference type="VEuPathDB" id="FungiDB:CPSG_08461"/>
<dbReference type="EMBL" id="GL636503">
    <property type="protein sequence ID" value="EFW14803.1"/>
    <property type="molecule type" value="Genomic_DNA"/>
</dbReference>
<sequence>MIFAFRGQDHPVFAAQHRPSELAGMTTSARPRTSSYGRRQLTVIDCDHRSAQAGNPVAVLASAIPRQGGLCSIGRGWKWQAISAAQCDLTPARHDLSYARPQLSLPWPCPCPQFLRCPCPTLRKQASRSFAKARDPGRKEKQVGGGAGGGGRWIRHGGGEMEREESGKEEGKVWWLKQCEEQDSTLYSCSAHEQARRGRQVHHARTGLD</sequence>
<feature type="compositionally biased region" description="Basic and acidic residues" evidence="1">
    <location>
        <begin position="157"/>
        <end position="167"/>
    </location>
</feature>
<evidence type="ECO:0000313" key="2">
    <source>
        <dbReference type="EMBL" id="EFW14803.1"/>
    </source>
</evidence>
<dbReference type="Proteomes" id="UP000002497">
    <property type="component" value="Unassembled WGS sequence"/>
</dbReference>
<dbReference type="HOGENOM" id="CLU_1315290_0_0_1"/>
<keyword evidence="3" id="KW-1185">Reference proteome</keyword>
<evidence type="ECO:0000313" key="3">
    <source>
        <dbReference type="Proteomes" id="UP000002497"/>
    </source>
</evidence>
<gene>
    <name evidence="2" type="ORF">CPSG_08461</name>
</gene>
<accession>E9DFE6</accession>